<evidence type="ECO:0000313" key="10">
    <source>
        <dbReference type="Proteomes" id="UP000281708"/>
    </source>
</evidence>
<dbReference type="PANTHER" id="PTHR42718:SF46">
    <property type="entry name" value="BLR6921 PROTEIN"/>
    <property type="match status" value="1"/>
</dbReference>
<evidence type="ECO:0000256" key="5">
    <source>
        <dbReference type="ARBA" id="ARBA00022989"/>
    </source>
</evidence>
<evidence type="ECO:0000256" key="2">
    <source>
        <dbReference type="ARBA" id="ARBA00022448"/>
    </source>
</evidence>
<keyword evidence="2" id="KW-0813">Transport</keyword>
<comment type="caution">
    <text evidence="9">The sequence shown here is derived from an EMBL/GenBank/DDBJ whole genome shotgun (WGS) entry which is preliminary data.</text>
</comment>
<gene>
    <name evidence="9" type="ORF">D9V37_04960</name>
</gene>
<dbReference type="CDD" id="cd17321">
    <property type="entry name" value="MFS_MMR_MDR_like"/>
    <property type="match status" value="1"/>
</dbReference>
<dbReference type="InterPro" id="IPR036259">
    <property type="entry name" value="MFS_trans_sf"/>
</dbReference>
<evidence type="ECO:0000256" key="4">
    <source>
        <dbReference type="ARBA" id="ARBA00022692"/>
    </source>
</evidence>
<comment type="subcellular location">
    <subcellularLocation>
        <location evidence="1">Cell membrane</location>
        <topology evidence="1">Multi-pass membrane protein</topology>
    </subcellularLocation>
</comment>
<organism evidence="9 10">
    <name type="scientific">Nocardioides mangrovicus</name>
    <dbReference type="NCBI Taxonomy" id="2478913"/>
    <lineage>
        <taxon>Bacteria</taxon>
        <taxon>Bacillati</taxon>
        <taxon>Actinomycetota</taxon>
        <taxon>Actinomycetes</taxon>
        <taxon>Propionibacteriales</taxon>
        <taxon>Nocardioidaceae</taxon>
        <taxon>Nocardioides</taxon>
    </lineage>
</organism>
<dbReference type="EMBL" id="RDBE01000002">
    <property type="protein sequence ID" value="RLV50400.1"/>
    <property type="molecule type" value="Genomic_DNA"/>
</dbReference>
<dbReference type="AlphaFoldDB" id="A0A3L8P4W0"/>
<feature type="transmembrane region" description="Helical" evidence="7">
    <location>
        <begin position="177"/>
        <end position="197"/>
    </location>
</feature>
<evidence type="ECO:0000256" key="3">
    <source>
        <dbReference type="ARBA" id="ARBA00022475"/>
    </source>
</evidence>
<dbReference type="GO" id="GO:0022857">
    <property type="term" value="F:transmembrane transporter activity"/>
    <property type="evidence" value="ECO:0007669"/>
    <property type="project" value="InterPro"/>
</dbReference>
<feature type="transmembrane region" description="Helical" evidence="7">
    <location>
        <begin position="236"/>
        <end position="257"/>
    </location>
</feature>
<evidence type="ECO:0000256" key="6">
    <source>
        <dbReference type="ARBA" id="ARBA00023136"/>
    </source>
</evidence>
<dbReference type="InterPro" id="IPR020846">
    <property type="entry name" value="MFS_dom"/>
</dbReference>
<feature type="transmembrane region" description="Helical" evidence="7">
    <location>
        <begin position="343"/>
        <end position="361"/>
    </location>
</feature>
<feature type="transmembrane region" description="Helical" evidence="7">
    <location>
        <begin position="367"/>
        <end position="393"/>
    </location>
</feature>
<dbReference type="PROSITE" id="PS50850">
    <property type="entry name" value="MFS"/>
    <property type="match status" value="1"/>
</dbReference>
<name>A0A3L8P4W0_9ACTN</name>
<dbReference type="Proteomes" id="UP000281708">
    <property type="component" value="Unassembled WGS sequence"/>
</dbReference>
<keyword evidence="4 7" id="KW-0812">Transmembrane</keyword>
<dbReference type="RefSeq" id="WP_121805055.1">
    <property type="nucleotide sequence ID" value="NZ_RDBE01000002.1"/>
</dbReference>
<keyword evidence="6 7" id="KW-0472">Membrane</keyword>
<feature type="transmembrane region" description="Helical" evidence="7">
    <location>
        <begin position="118"/>
        <end position="138"/>
    </location>
</feature>
<keyword evidence="3" id="KW-1003">Cell membrane</keyword>
<keyword evidence="10" id="KW-1185">Reference proteome</keyword>
<evidence type="ECO:0000256" key="7">
    <source>
        <dbReference type="SAM" id="Phobius"/>
    </source>
</evidence>
<feature type="transmembrane region" description="Helical" evidence="7">
    <location>
        <begin position="454"/>
        <end position="474"/>
    </location>
</feature>
<accession>A0A3L8P4W0</accession>
<feature type="transmembrane region" description="Helical" evidence="7">
    <location>
        <begin position="414"/>
        <end position="434"/>
    </location>
</feature>
<feature type="domain" description="Major facilitator superfamily (MFS) profile" evidence="8">
    <location>
        <begin position="22"/>
        <end position="478"/>
    </location>
</feature>
<feature type="transmembrane region" description="Helical" evidence="7">
    <location>
        <begin position="150"/>
        <end position="171"/>
    </location>
</feature>
<protein>
    <submittedName>
        <fullName evidence="9">MFS transporter</fullName>
    </submittedName>
</protein>
<dbReference type="Gene3D" id="1.20.1720.10">
    <property type="entry name" value="Multidrug resistance protein D"/>
    <property type="match status" value="1"/>
</dbReference>
<feature type="transmembrane region" description="Helical" evidence="7">
    <location>
        <begin position="209"/>
        <end position="230"/>
    </location>
</feature>
<dbReference type="InterPro" id="IPR011701">
    <property type="entry name" value="MFS"/>
</dbReference>
<sequence length="483" mass="50103">MTTTTDVPVSRTYASLSAAWIPLAAMCLAFFVEMVDNTLLMIALPTIGRDLGSGTTALQWVTGAYSLTFGGLLLTAGSAADRIGRRRVLQWGLAAFGLISLCVVVVDSAGELITLRAALGVCAAAMAPITNSLVFRLFDSQALRMRAMTVMIVVGMSGFILGPLLGGTALAHVRWEWLLVVNAPIALIAWVGVRLGVPADHAEDLTSDRLDLPGAVLSITTIGLACYTLTSGVEHGWDSAVTIACAVGAVLALIAFVRHEQLTPEPMLDLGLFSSGTVRGAAVAQIGTSIALAGIMFSLILHFQYAYGWSPVRAGLANLPMIVTMIMATPISEQLGQRLGHRVACLVGAVLLAGSLAGMSWGVSHGYLAIAVAMVVMTIGLRTVMTICAVALVDAMPANRTSIGAALNDTAQEVGTSVGTAVVGTLIAALVTATLPVGRWSDDLVASFFHGERVTFAVLAVVVALVAGIGALTLTDSHSVEEH</sequence>
<feature type="transmembrane region" description="Helical" evidence="7">
    <location>
        <begin position="57"/>
        <end position="76"/>
    </location>
</feature>
<dbReference type="Pfam" id="PF07690">
    <property type="entry name" value="MFS_1"/>
    <property type="match status" value="1"/>
</dbReference>
<evidence type="ECO:0000256" key="1">
    <source>
        <dbReference type="ARBA" id="ARBA00004651"/>
    </source>
</evidence>
<feature type="transmembrane region" description="Helical" evidence="7">
    <location>
        <begin position="12"/>
        <end position="32"/>
    </location>
</feature>
<evidence type="ECO:0000313" key="9">
    <source>
        <dbReference type="EMBL" id="RLV50400.1"/>
    </source>
</evidence>
<feature type="transmembrane region" description="Helical" evidence="7">
    <location>
        <begin position="88"/>
        <end position="106"/>
    </location>
</feature>
<feature type="transmembrane region" description="Helical" evidence="7">
    <location>
        <begin position="312"/>
        <end position="331"/>
    </location>
</feature>
<dbReference type="GO" id="GO:0005886">
    <property type="term" value="C:plasma membrane"/>
    <property type="evidence" value="ECO:0007669"/>
    <property type="project" value="UniProtKB-SubCell"/>
</dbReference>
<reference evidence="9 10" key="1">
    <citation type="submission" date="2018-10" db="EMBL/GenBank/DDBJ databases">
        <title>Marmoricola sp. 4Q3S-7 whole genome shotgun sequence.</title>
        <authorList>
            <person name="Li F."/>
        </authorList>
    </citation>
    <scope>NUCLEOTIDE SEQUENCE [LARGE SCALE GENOMIC DNA]</scope>
    <source>
        <strain evidence="9 10">4Q3S-7</strain>
    </source>
</reference>
<dbReference type="SUPFAM" id="SSF103473">
    <property type="entry name" value="MFS general substrate transporter"/>
    <property type="match status" value="1"/>
</dbReference>
<dbReference type="Gene3D" id="1.20.1250.20">
    <property type="entry name" value="MFS general substrate transporter like domains"/>
    <property type="match status" value="1"/>
</dbReference>
<keyword evidence="5 7" id="KW-1133">Transmembrane helix</keyword>
<dbReference type="OrthoDB" id="7375466at2"/>
<dbReference type="PANTHER" id="PTHR42718">
    <property type="entry name" value="MAJOR FACILITATOR SUPERFAMILY MULTIDRUG TRANSPORTER MFSC"/>
    <property type="match status" value="1"/>
</dbReference>
<proteinExistence type="predicted"/>
<evidence type="ECO:0000259" key="8">
    <source>
        <dbReference type="PROSITE" id="PS50850"/>
    </source>
</evidence>
<feature type="transmembrane region" description="Helical" evidence="7">
    <location>
        <begin position="278"/>
        <end position="300"/>
    </location>
</feature>